<evidence type="ECO:0000256" key="2">
    <source>
        <dbReference type="SAM" id="SignalP"/>
    </source>
</evidence>
<gene>
    <name evidence="3" type="ORF">BAE44_0013682</name>
</gene>
<evidence type="ECO:0000313" key="3">
    <source>
        <dbReference type="EMBL" id="OEL25299.1"/>
    </source>
</evidence>
<proteinExistence type="predicted"/>
<name>A0A1E5VJL4_9POAL</name>
<dbReference type="AlphaFoldDB" id="A0A1E5VJL4"/>
<comment type="caution">
    <text evidence="3">The sequence shown here is derived from an EMBL/GenBank/DDBJ whole genome shotgun (WGS) entry which is preliminary data.</text>
</comment>
<feature type="signal peptide" evidence="2">
    <location>
        <begin position="1"/>
        <end position="15"/>
    </location>
</feature>
<feature type="chain" id="PRO_5012045894" description="WAT1-related protein" evidence="2">
    <location>
        <begin position="16"/>
        <end position="67"/>
    </location>
</feature>
<dbReference type="SUPFAM" id="SSF103481">
    <property type="entry name" value="Multidrug resistance efflux transporter EmrE"/>
    <property type="match status" value="1"/>
</dbReference>
<keyword evidence="4" id="KW-1185">Reference proteome</keyword>
<evidence type="ECO:0000313" key="4">
    <source>
        <dbReference type="Proteomes" id="UP000095767"/>
    </source>
</evidence>
<sequence>LMLLAVAVLSSLLLGEELHLGSTLGAAPIVVGLYAVLWGKGHEMATDVAKIHYYKRMGHFLCLISVG</sequence>
<keyword evidence="2" id="KW-0732">Signal</keyword>
<dbReference type="Proteomes" id="UP000095767">
    <property type="component" value="Unassembled WGS sequence"/>
</dbReference>
<reference evidence="3 4" key="1">
    <citation type="submission" date="2016-09" db="EMBL/GenBank/DDBJ databases">
        <title>The draft genome of Dichanthelium oligosanthes: A C3 panicoid grass species.</title>
        <authorList>
            <person name="Studer A.J."/>
            <person name="Schnable J.C."/>
            <person name="Brutnell T.P."/>
        </authorList>
    </citation>
    <scope>NUCLEOTIDE SEQUENCE [LARGE SCALE GENOMIC DNA]</scope>
    <source>
        <strain evidence="4">cv. Kellogg 1175</strain>
        <tissue evidence="3">Leaf</tissue>
    </source>
</reference>
<dbReference type="EMBL" id="LWDX02037554">
    <property type="protein sequence ID" value="OEL25299.1"/>
    <property type="molecule type" value="Genomic_DNA"/>
</dbReference>
<protein>
    <recommendedName>
        <fullName evidence="5">WAT1-related protein</fullName>
    </recommendedName>
</protein>
<feature type="non-terminal residue" evidence="3">
    <location>
        <position position="1"/>
    </location>
</feature>
<organism evidence="3 4">
    <name type="scientific">Dichanthelium oligosanthes</name>
    <dbReference type="NCBI Taxonomy" id="888268"/>
    <lineage>
        <taxon>Eukaryota</taxon>
        <taxon>Viridiplantae</taxon>
        <taxon>Streptophyta</taxon>
        <taxon>Embryophyta</taxon>
        <taxon>Tracheophyta</taxon>
        <taxon>Spermatophyta</taxon>
        <taxon>Magnoliopsida</taxon>
        <taxon>Liliopsida</taxon>
        <taxon>Poales</taxon>
        <taxon>Poaceae</taxon>
        <taxon>PACMAD clade</taxon>
        <taxon>Panicoideae</taxon>
        <taxon>Panicodae</taxon>
        <taxon>Paniceae</taxon>
        <taxon>Dichantheliinae</taxon>
        <taxon>Dichanthelium</taxon>
    </lineage>
</organism>
<evidence type="ECO:0008006" key="5">
    <source>
        <dbReference type="Google" id="ProtNLM"/>
    </source>
</evidence>
<evidence type="ECO:0000256" key="1">
    <source>
        <dbReference type="ARBA" id="ARBA00004141"/>
    </source>
</evidence>
<dbReference type="STRING" id="888268.A0A1E5VJL4"/>
<comment type="subcellular location">
    <subcellularLocation>
        <location evidence="1">Membrane</location>
        <topology evidence="1">Multi-pass membrane protein</topology>
    </subcellularLocation>
</comment>
<accession>A0A1E5VJL4</accession>
<dbReference type="InterPro" id="IPR037185">
    <property type="entry name" value="EmrE-like"/>
</dbReference>